<dbReference type="EC" id="3.4.-.-" evidence="5"/>
<dbReference type="Proteomes" id="UP001597231">
    <property type="component" value="Unassembled WGS sequence"/>
</dbReference>
<dbReference type="InterPro" id="IPR040449">
    <property type="entry name" value="Peptidase_S66_N"/>
</dbReference>
<feature type="domain" description="LD-carboxypeptidase C-terminal" evidence="4">
    <location>
        <begin position="198"/>
        <end position="310"/>
    </location>
</feature>
<protein>
    <submittedName>
        <fullName evidence="5">S66 peptidase family protein</fullName>
        <ecNumber evidence="5">3.4.-.-</ecNumber>
    </submittedName>
</protein>
<keyword evidence="2 5" id="KW-0378">Hydrolase</keyword>
<comment type="similarity">
    <text evidence="1">Belongs to the peptidase S66 family.</text>
</comment>
<evidence type="ECO:0000256" key="2">
    <source>
        <dbReference type="ARBA" id="ARBA00022801"/>
    </source>
</evidence>
<dbReference type="InterPro" id="IPR003507">
    <property type="entry name" value="S66_fam"/>
</dbReference>
<dbReference type="EMBL" id="JBHTLT010000047">
    <property type="protein sequence ID" value="MFD1205523.1"/>
    <property type="molecule type" value="Genomic_DNA"/>
</dbReference>
<feature type="domain" description="LD-carboxypeptidase N-terminal" evidence="3">
    <location>
        <begin position="13"/>
        <end position="132"/>
    </location>
</feature>
<gene>
    <name evidence="5" type="ORF">ACFQ38_10475</name>
</gene>
<dbReference type="InterPro" id="IPR027478">
    <property type="entry name" value="LdcA_N"/>
</dbReference>
<dbReference type="SUPFAM" id="SSF52317">
    <property type="entry name" value="Class I glutamine amidotransferase-like"/>
    <property type="match status" value="1"/>
</dbReference>
<dbReference type="PANTHER" id="PTHR30237:SF6">
    <property type="entry name" value="CARBOXYPEPTIDASE YOCD-RELATED"/>
    <property type="match status" value="1"/>
</dbReference>
<dbReference type="InterPro" id="IPR027461">
    <property type="entry name" value="Carboxypeptidase_A_C_sf"/>
</dbReference>
<evidence type="ECO:0000313" key="5">
    <source>
        <dbReference type="EMBL" id="MFD1205523.1"/>
    </source>
</evidence>
<dbReference type="PANTHER" id="PTHR30237">
    <property type="entry name" value="MURAMOYLTETRAPEPTIDE CARBOXYPEPTIDASE"/>
    <property type="match status" value="1"/>
</dbReference>
<evidence type="ECO:0000259" key="3">
    <source>
        <dbReference type="Pfam" id="PF02016"/>
    </source>
</evidence>
<dbReference type="PIRSF" id="PIRSF028757">
    <property type="entry name" value="LD-carboxypeptidase"/>
    <property type="match status" value="1"/>
</dbReference>
<dbReference type="InterPro" id="IPR040921">
    <property type="entry name" value="Peptidase_S66C"/>
</dbReference>
<dbReference type="Pfam" id="PF17676">
    <property type="entry name" value="Peptidase_S66C"/>
    <property type="match status" value="1"/>
</dbReference>
<evidence type="ECO:0000313" key="6">
    <source>
        <dbReference type="Proteomes" id="UP001597231"/>
    </source>
</evidence>
<organism evidence="5 6">
    <name type="scientific">Sporosarcina contaminans</name>
    <dbReference type="NCBI Taxonomy" id="633403"/>
    <lineage>
        <taxon>Bacteria</taxon>
        <taxon>Bacillati</taxon>
        <taxon>Bacillota</taxon>
        <taxon>Bacilli</taxon>
        <taxon>Bacillales</taxon>
        <taxon>Caryophanaceae</taxon>
        <taxon>Sporosarcina</taxon>
    </lineage>
</organism>
<sequence>MRIPEKLKRGDEIRVIAPSRSANILSADGIELAKEQLERLGFKVTFGNHVFERDLQNSTSIQQRVEDLHDAFGDGNVKGILTVIGGFNSNELLPYIDYELIKQNPKVLCGYSDITAIANAISTQCGFITYSGPHFSSFQMKEGQDYQTQFFTQCLMQEEPFELKPSEQWSDDIWWRGDQGIRHFEKTVWKTYNAGAATGELWGGNLCTLNLLQGTKYMPTIENAVLFIEDDEMTIPETFARDLTSLLQNAETIKALIIGRFQRASNMSEEQLLFILDKHPMLKMIPVLYDVDFGHTQPMFTFPLGGEVQVDASKGLIKLLKF</sequence>
<evidence type="ECO:0000259" key="4">
    <source>
        <dbReference type="Pfam" id="PF17676"/>
    </source>
</evidence>
<keyword evidence="6" id="KW-1185">Reference proteome</keyword>
<dbReference type="Gene3D" id="3.50.30.60">
    <property type="entry name" value="LD-carboxypeptidase A C-terminal domain-like"/>
    <property type="match status" value="1"/>
</dbReference>
<name>A0ABW3U084_9BACL</name>
<dbReference type="Pfam" id="PF02016">
    <property type="entry name" value="Peptidase_S66"/>
    <property type="match status" value="1"/>
</dbReference>
<comment type="caution">
    <text evidence="5">The sequence shown here is derived from an EMBL/GenBank/DDBJ whole genome shotgun (WGS) entry which is preliminary data.</text>
</comment>
<dbReference type="RefSeq" id="WP_381480774.1">
    <property type="nucleotide sequence ID" value="NZ_JBHTLT010000047.1"/>
</dbReference>
<dbReference type="CDD" id="cd07062">
    <property type="entry name" value="Peptidase_S66_mccF_like"/>
    <property type="match status" value="1"/>
</dbReference>
<evidence type="ECO:0000256" key="1">
    <source>
        <dbReference type="ARBA" id="ARBA00010233"/>
    </source>
</evidence>
<dbReference type="InterPro" id="IPR029062">
    <property type="entry name" value="Class_I_gatase-like"/>
</dbReference>
<proteinExistence type="inferred from homology"/>
<dbReference type="GO" id="GO:0016787">
    <property type="term" value="F:hydrolase activity"/>
    <property type="evidence" value="ECO:0007669"/>
    <property type="project" value="UniProtKB-KW"/>
</dbReference>
<accession>A0ABW3U084</accession>
<dbReference type="Gene3D" id="3.40.50.10740">
    <property type="entry name" value="Class I glutamine amidotransferase-like"/>
    <property type="match status" value="1"/>
</dbReference>
<reference evidence="6" key="1">
    <citation type="journal article" date="2019" name="Int. J. Syst. Evol. Microbiol.">
        <title>The Global Catalogue of Microorganisms (GCM) 10K type strain sequencing project: providing services to taxonomists for standard genome sequencing and annotation.</title>
        <authorList>
            <consortium name="The Broad Institute Genomics Platform"/>
            <consortium name="The Broad Institute Genome Sequencing Center for Infectious Disease"/>
            <person name="Wu L."/>
            <person name="Ma J."/>
        </authorList>
    </citation>
    <scope>NUCLEOTIDE SEQUENCE [LARGE SCALE GENOMIC DNA]</scope>
    <source>
        <strain evidence="6">CCUG 53915</strain>
    </source>
</reference>
<dbReference type="SUPFAM" id="SSF141986">
    <property type="entry name" value="LD-carboxypeptidase A C-terminal domain-like"/>
    <property type="match status" value="1"/>
</dbReference>